<evidence type="ECO:0000256" key="1">
    <source>
        <dbReference type="SAM" id="MobiDB-lite"/>
    </source>
</evidence>
<comment type="caution">
    <text evidence="2">The sequence shown here is derived from an EMBL/GenBank/DDBJ whole genome shotgun (WGS) entry which is preliminary data.</text>
</comment>
<name>A0A4Z2FNY7_9TELE</name>
<sequence length="248" mass="28099">MDPNPPPDALPSQVFPSLKLSFRLAGSRPVTRYDWMTSLQLQAFTEQDWRTPSASCFCSSVVLLQLRSPLCICSSVGSEQSDPHRRSARWDDGSDASRLSRLFGAPYLHLEDDCKRRLWEEPWATGGWPHSEAEQHQIHLESRKYILYTTLLRRQPLHSAPPLSYRPVEERKRGFRVDPGVGERRGSATPTSRRLGAYEQREAEGESAAETRNTAHVQVETGSQTNRGTAFPLVSLERHYRDAPVGCR</sequence>
<gene>
    <name evidence="2" type="ORF">EYF80_047077</name>
</gene>
<proteinExistence type="predicted"/>
<feature type="region of interest" description="Disordered" evidence="1">
    <location>
        <begin position="159"/>
        <end position="193"/>
    </location>
</feature>
<keyword evidence="3" id="KW-1185">Reference proteome</keyword>
<evidence type="ECO:0000313" key="2">
    <source>
        <dbReference type="EMBL" id="TNN42751.1"/>
    </source>
</evidence>
<accession>A0A4Z2FNY7</accession>
<dbReference type="AlphaFoldDB" id="A0A4Z2FNY7"/>
<protein>
    <submittedName>
        <fullName evidence="2">Uncharacterized protein</fullName>
    </submittedName>
</protein>
<evidence type="ECO:0000313" key="3">
    <source>
        <dbReference type="Proteomes" id="UP000314294"/>
    </source>
</evidence>
<dbReference type="Proteomes" id="UP000314294">
    <property type="component" value="Unassembled WGS sequence"/>
</dbReference>
<organism evidence="2 3">
    <name type="scientific">Liparis tanakae</name>
    <name type="common">Tanaka's snailfish</name>
    <dbReference type="NCBI Taxonomy" id="230148"/>
    <lineage>
        <taxon>Eukaryota</taxon>
        <taxon>Metazoa</taxon>
        <taxon>Chordata</taxon>
        <taxon>Craniata</taxon>
        <taxon>Vertebrata</taxon>
        <taxon>Euteleostomi</taxon>
        <taxon>Actinopterygii</taxon>
        <taxon>Neopterygii</taxon>
        <taxon>Teleostei</taxon>
        <taxon>Neoteleostei</taxon>
        <taxon>Acanthomorphata</taxon>
        <taxon>Eupercaria</taxon>
        <taxon>Perciformes</taxon>
        <taxon>Cottioidei</taxon>
        <taxon>Cottales</taxon>
        <taxon>Liparidae</taxon>
        <taxon>Liparis</taxon>
    </lineage>
</organism>
<feature type="compositionally biased region" description="Basic and acidic residues" evidence="1">
    <location>
        <begin position="167"/>
        <end position="186"/>
    </location>
</feature>
<dbReference type="EMBL" id="SRLO01001016">
    <property type="protein sequence ID" value="TNN42751.1"/>
    <property type="molecule type" value="Genomic_DNA"/>
</dbReference>
<reference evidence="2 3" key="1">
    <citation type="submission" date="2019-03" db="EMBL/GenBank/DDBJ databases">
        <title>First draft genome of Liparis tanakae, snailfish: a comprehensive survey of snailfish specific genes.</title>
        <authorList>
            <person name="Kim W."/>
            <person name="Song I."/>
            <person name="Jeong J.-H."/>
            <person name="Kim D."/>
            <person name="Kim S."/>
            <person name="Ryu S."/>
            <person name="Song J.Y."/>
            <person name="Lee S.K."/>
        </authorList>
    </citation>
    <scope>NUCLEOTIDE SEQUENCE [LARGE SCALE GENOMIC DNA]</scope>
    <source>
        <tissue evidence="2">Muscle</tissue>
    </source>
</reference>